<keyword evidence="4" id="KW-1015">Disulfide bond</keyword>
<dbReference type="AlphaFoldDB" id="A0A817A233"/>
<evidence type="ECO:0000256" key="1">
    <source>
        <dbReference type="ARBA" id="ARBA00004370"/>
    </source>
</evidence>
<dbReference type="EMBL" id="CAJNRF010017754">
    <property type="protein sequence ID" value="CAF2238413.1"/>
    <property type="molecule type" value="Genomic_DNA"/>
</dbReference>
<proteinExistence type="predicted"/>
<keyword evidence="5" id="KW-0325">Glycoprotein</keyword>
<protein>
    <recommendedName>
        <fullName evidence="6">EGF-like domain-containing protein</fullName>
    </recommendedName>
</protein>
<dbReference type="SMART" id="SM00181">
    <property type="entry name" value="EGF"/>
    <property type="match status" value="3"/>
</dbReference>
<comment type="caution">
    <text evidence="7">The sequence shown here is derived from an EMBL/GenBank/DDBJ whole genome shotgun (WGS) entry which is preliminary data.</text>
</comment>
<reference evidence="7" key="1">
    <citation type="submission" date="2021-02" db="EMBL/GenBank/DDBJ databases">
        <authorList>
            <person name="Nowell W R."/>
        </authorList>
    </citation>
    <scope>NUCLEOTIDE SEQUENCE</scope>
</reference>
<dbReference type="PANTHER" id="PTHR24038">
    <property type="entry name" value="STABILIN"/>
    <property type="match status" value="1"/>
</dbReference>
<dbReference type="PANTHER" id="PTHR24038:SF11">
    <property type="entry name" value="INTEGRIN BETA-LIKE PROTEIN E"/>
    <property type="match status" value="1"/>
</dbReference>
<evidence type="ECO:0000256" key="5">
    <source>
        <dbReference type="ARBA" id="ARBA00023180"/>
    </source>
</evidence>
<dbReference type="Gene3D" id="2.10.25.10">
    <property type="entry name" value="Laminin"/>
    <property type="match status" value="3"/>
</dbReference>
<evidence type="ECO:0000259" key="6">
    <source>
        <dbReference type="SMART" id="SM00181"/>
    </source>
</evidence>
<evidence type="ECO:0000313" key="7">
    <source>
        <dbReference type="EMBL" id="CAF2238413.1"/>
    </source>
</evidence>
<dbReference type="GO" id="GO:0016020">
    <property type="term" value="C:membrane"/>
    <property type="evidence" value="ECO:0007669"/>
    <property type="project" value="UniProtKB-SubCell"/>
</dbReference>
<name>A0A817A233_9BILA</name>
<dbReference type="Proteomes" id="UP000663856">
    <property type="component" value="Unassembled WGS sequence"/>
</dbReference>
<feature type="domain" description="EGF-like" evidence="6">
    <location>
        <begin position="299"/>
        <end position="342"/>
    </location>
</feature>
<evidence type="ECO:0000256" key="4">
    <source>
        <dbReference type="ARBA" id="ARBA00023157"/>
    </source>
</evidence>
<feature type="domain" description="EGF-like" evidence="6">
    <location>
        <begin position="254"/>
        <end position="297"/>
    </location>
</feature>
<evidence type="ECO:0000256" key="2">
    <source>
        <dbReference type="ARBA" id="ARBA00022536"/>
    </source>
</evidence>
<comment type="subcellular location">
    <subcellularLocation>
        <location evidence="1">Membrane</location>
    </subcellularLocation>
</comment>
<feature type="domain" description="EGF-like" evidence="6">
    <location>
        <begin position="209"/>
        <end position="252"/>
    </location>
</feature>
<evidence type="ECO:0000313" key="8">
    <source>
        <dbReference type="Proteomes" id="UP000663856"/>
    </source>
</evidence>
<dbReference type="InterPro" id="IPR024731">
    <property type="entry name" value="NELL2-like_EGF"/>
</dbReference>
<gene>
    <name evidence="7" type="ORF">WKI299_LOCUS36381</name>
</gene>
<evidence type="ECO:0000256" key="3">
    <source>
        <dbReference type="ARBA" id="ARBA00023136"/>
    </source>
</evidence>
<accession>A0A817A233</accession>
<keyword evidence="2" id="KW-0245">EGF-like domain</keyword>
<dbReference type="Pfam" id="PF12947">
    <property type="entry name" value="EGF_3"/>
    <property type="match status" value="1"/>
</dbReference>
<sequence>MVDAIEMLSALMTSQQMPWYASVKLVIPTPAQLQTLSAKILAPPLMEDAIQGPLARMTGQHLRCDAPVEVAMLTLAHQPTSCAKILAPSTMEAATGMLLARMTAQQMQLFATVKLVTQTLAQRQASSVKVPRDHVLPNTLVLSTMELVIRMLVARMTAPLMRLCARAKLATPTLAQQAALCAQLNLLSLCSQISSSRRVLLEDSIILDACTINNGGCDPNAACAHHQSTGAVVCTCKAGYTNSGTVASVVCTDTCIINNGGCDPNAACTHDQSTNAVVCNCKSGYTNTGSAGSVVCQDTCTINNGGCDPNAACTHDQSTNAVVCNCKTGYTNTGSAANVVCQGTMRPCLPSTIFSTSMSF</sequence>
<keyword evidence="3" id="KW-0472">Membrane</keyword>
<dbReference type="InterPro" id="IPR000742">
    <property type="entry name" value="EGF"/>
</dbReference>
<organism evidence="7 8">
    <name type="scientific">Rotaria magnacalcarata</name>
    <dbReference type="NCBI Taxonomy" id="392030"/>
    <lineage>
        <taxon>Eukaryota</taxon>
        <taxon>Metazoa</taxon>
        <taxon>Spiralia</taxon>
        <taxon>Gnathifera</taxon>
        <taxon>Rotifera</taxon>
        <taxon>Eurotatoria</taxon>
        <taxon>Bdelloidea</taxon>
        <taxon>Philodinida</taxon>
        <taxon>Philodinidae</taxon>
        <taxon>Rotaria</taxon>
    </lineage>
</organism>
<dbReference type="SUPFAM" id="SSF57196">
    <property type="entry name" value="EGF/Laminin"/>
    <property type="match status" value="3"/>
</dbReference>